<dbReference type="EMBL" id="DXAQ01000129">
    <property type="protein sequence ID" value="HIZ90030.1"/>
    <property type="molecule type" value="Genomic_DNA"/>
</dbReference>
<name>A0A9D2GVZ6_9BACT</name>
<accession>A0A9D2GVZ6</accession>
<evidence type="ECO:0000313" key="2">
    <source>
        <dbReference type="EMBL" id="HIZ90030.1"/>
    </source>
</evidence>
<organism evidence="2 3">
    <name type="scientific">Candidatus Mucispirillum faecigallinarum</name>
    <dbReference type="NCBI Taxonomy" id="2838699"/>
    <lineage>
        <taxon>Bacteria</taxon>
        <taxon>Pseudomonadati</taxon>
        <taxon>Deferribacterota</taxon>
        <taxon>Deferribacteres</taxon>
        <taxon>Deferribacterales</taxon>
        <taxon>Mucispirillaceae</taxon>
        <taxon>Mucispirillum</taxon>
    </lineage>
</organism>
<evidence type="ECO:0000256" key="1">
    <source>
        <dbReference type="SAM" id="SignalP"/>
    </source>
</evidence>
<gene>
    <name evidence="2" type="ORF">H9804_08785</name>
</gene>
<reference evidence="2" key="2">
    <citation type="submission" date="2021-04" db="EMBL/GenBank/DDBJ databases">
        <authorList>
            <person name="Gilroy R."/>
        </authorList>
    </citation>
    <scope>NUCLEOTIDE SEQUENCE</scope>
    <source>
        <strain evidence="2">ChiW4-1371</strain>
    </source>
</reference>
<comment type="caution">
    <text evidence="2">The sequence shown here is derived from an EMBL/GenBank/DDBJ whole genome shotgun (WGS) entry which is preliminary data.</text>
</comment>
<evidence type="ECO:0008006" key="4">
    <source>
        <dbReference type="Google" id="ProtNLM"/>
    </source>
</evidence>
<keyword evidence="1" id="KW-0732">Signal</keyword>
<proteinExistence type="predicted"/>
<dbReference type="InterPro" id="IPR036280">
    <property type="entry name" value="Multihaem_cyt_sf"/>
</dbReference>
<protein>
    <recommendedName>
        <fullName evidence="4">Cytochrome c7-like domain-containing protein</fullName>
    </recommendedName>
</protein>
<dbReference type="SUPFAM" id="SSF48695">
    <property type="entry name" value="Multiheme cytochromes"/>
    <property type="match status" value="1"/>
</dbReference>
<dbReference type="Proteomes" id="UP000824176">
    <property type="component" value="Unassembled WGS sequence"/>
</dbReference>
<evidence type="ECO:0000313" key="3">
    <source>
        <dbReference type="Proteomes" id="UP000824176"/>
    </source>
</evidence>
<reference evidence="2" key="1">
    <citation type="journal article" date="2021" name="PeerJ">
        <title>Extensive microbial diversity within the chicken gut microbiome revealed by metagenomics and culture.</title>
        <authorList>
            <person name="Gilroy R."/>
            <person name="Ravi A."/>
            <person name="Getino M."/>
            <person name="Pursley I."/>
            <person name="Horton D.L."/>
            <person name="Alikhan N.F."/>
            <person name="Baker D."/>
            <person name="Gharbi K."/>
            <person name="Hall N."/>
            <person name="Watson M."/>
            <person name="Adriaenssens E.M."/>
            <person name="Foster-Nyarko E."/>
            <person name="Jarju S."/>
            <person name="Secka A."/>
            <person name="Antonio M."/>
            <person name="Oren A."/>
            <person name="Chaudhuri R.R."/>
            <person name="La Ragione R."/>
            <person name="Hildebrand F."/>
            <person name="Pallen M.J."/>
        </authorList>
    </citation>
    <scope>NUCLEOTIDE SEQUENCE</scope>
    <source>
        <strain evidence="2">ChiW4-1371</strain>
    </source>
</reference>
<feature type="chain" id="PRO_5038415254" description="Cytochrome c7-like domain-containing protein" evidence="1">
    <location>
        <begin position="20"/>
        <end position="162"/>
    </location>
</feature>
<dbReference type="AlphaFoldDB" id="A0A9D2GVZ6"/>
<sequence length="162" mass="18339">MKKLPLLLLFLLFVTVAYAVDSTKPTYHNTDWIEKHGQAAKANDSECMTCHEERVECISCHEDTPPRNHTATFVNRTHGMQARWDRTYCQTCHKQDYCDSCHENAFPLSHTRSGFGDVTSPGFHCNTSCQLPSTNWKSTPAQNCIVCHKTRPATTKSGLQHP</sequence>
<feature type="signal peptide" evidence="1">
    <location>
        <begin position="1"/>
        <end position="19"/>
    </location>
</feature>